<dbReference type="Proteomes" id="UP000800040">
    <property type="component" value="Unassembled WGS sequence"/>
</dbReference>
<protein>
    <submittedName>
        <fullName evidence="1">Uncharacterized protein</fullName>
    </submittedName>
</protein>
<name>A0A6A5KXC9_9PLEO</name>
<gene>
    <name evidence="1" type="ORF">BDW02DRAFT_611419</name>
</gene>
<organism evidence="1 2">
    <name type="scientific">Decorospora gaudefroyi</name>
    <dbReference type="NCBI Taxonomy" id="184978"/>
    <lineage>
        <taxon>Eukaryota</taxon>
        <taxon>Fungi</taxon>
        <taxon>Dikarya</taxon>
        <taxon>Ascomycota</taxon>
        <taxon>Pezizomycotina</taxon>
        <taxon>Dothideomycetes</taxon>
        <taxon>Pleosporomycetidae</taxon>
        <taxon>Pleosporales</taxon>
        <taxon>Pleosporineae</taxon>
        <taxon>Pleosporaceae</taxon>
        <taxon>Decorospora</taxon>
    </lineage>
</organism>
<evidence type="ECO:0000313" key="2">
    <source>
        <dbReference type="Proteomes" id="UP000800040"/>
    </source>
</evidence>
<evidence type="ECO:0000313" key="1">
    <source>
        <dbReference type="EMBL" id="KAF1839404.1"/>
    </source>
</evidence>
<dbReference type="OrthoDB" id="9992527at2759"/>
<accession>A0A6A5KXC9</accession>
<keyword evidence="2" id="KW-1185">Reference proteome</keyword>
<dbReference type="AlphaFoldDB" id="A0A6A5KXC9"/>
<sequence>MIKCATSAHGTCPIMAIGVGTYSPFLRLVRRKKHIPLVLDCSSSKHGSTRPIVRSGAKVAVLLLIIVCVSSEIQKSE</sequence>
<reference evidence="1" key="1">
    <citation type="submission" date="2020-01" db="EMBL/GenBank/DDBJ databases">
        <authorList>
            <consortium name="DOE Joint Genome Institute"/>
            <person name="Haridas S."/>
            <person name="Albert R."/>
            <person name="Binder M."/>
            <person name="Bloem J."/>
            <person name="Labutti K."/>
            <person name="Salamov A."/>
            <person name="Andreopoulos B."/>
            <person name="Baker S.E."/>
            <person name="Barry K."/>
            <person name="Bills G."/>
            <person name="Bluhm B.H."/>
            <person name="Cannon C."/>
            <person name="Castanera R."/>
            <person name="Culley D.E."/>
            <person name="Daum C."/>
            <person name="Ezra D."/>
            <person name="Gonzalez J.B."/>
            <person name="Henrissat B."/>
            <person name="Kuo A."/>
            <person name="Liang C."/>
            <person name="Lipzen A."/>
            <person name="Lutzoni F."/>
            <person name="Magnuson J."/>
            <person name="Mondo S."/>
            <person name="Nolan M."/>
            <person name="Ohm R."/>
            <person name="Pangilinan J."/>
            <person name="Park H.-J."/>
            <person name="Ramirez L."/>
            <person name="Alfaro M."/>
            <person name="Sun H."/>
            <person name="Tritt A."/>
            <person name="Yoshinaga Y."/>
            <person name="Zwiers L.-H."/>
            <person name="Turgeon B.G."/>
            <person name="Goodwin S.B."/>
            <person name="Spatafora J.W."/>
            <person name="Crous P.W."/>
            <person name="Grigoriev I.V."/>
        </authorList>
    </citation>
    <scope>NUCLEOTIDE SEQUENCE</scope>
    <source>
        <strain evidence="1">P77</strain>
    </source>
</reference>
<dbReference type="EMBL" id="ML975245">
    <property type="protein sequence ID" value="KAF1839404.1"/>
    <property type="molecule type" value="Genomic_DNA"/>
</dbReference>
<proteinExistence type="predicted"/>